<evidence type="ECO:0000256" key="1">
    <source>
        <dbReference type="ARBA" id="ARBA00022723"/>
    </source>
</evidence>
<dbReference type="GO" id="GO:0009055">
    <property type="term" value="F:electron transfer activity"/>
    <property type="evidence" value="ECO:0007669"/>
    <property type="project" value="InterPro"/>
</dbReference>
<evidence type="ECO:0000259" key="3">
    <source>
        <dbReference type="Pfam" id="PF00127"/>
    </source>
</evidence>
<dbReference type="RefSeq" id="WP_168062512.1">
    <property type="nucleotide sequence ID" value="NZ_VTOW01000003.1"/>
</dbReference>
<accession>A0A7X6ICH2</accession>
<dbReference type="Gene3D" id="2.60.40.420">
    <property type="entry name" value="Cupredoxins - blue copper proteins"/>
    <property type="match status" value="1"/>
</dbReference>
<sequence length="122" mass="13516">MKRTIYALITFILLSAGTAYGKTFTLKTTMSGEFAFVGPDGTKNPTLELHEGDVVELIIENGDGAPHVFAIPELEVKSNRVDTVGERTIVRFVVKKGVFKYFCPLPGHRRLGMEGTIVCRRK</sequence>
<reference evidence="4 5" key="1">
    <citation type="journal article" date="2020" name="Nature">
        <title>Bacterial chemolithoautotrophy via manganese oxidation.</title>
        <authorList>
            <person name="Yu H."/>
            <person name="Leadbetter J.R."/>
        </authorList>
    </citation>
    <scope>NUCLEOTIDE SEQUENCE [LARGE SCALE GENOMIC DNA]</scope>
    <source>
        <strain evidence="4 5">Mn-1</strain>
    </source>
</reference>
<keyword evidence="2" id="KW-0186">Copper</keyword>
<dbReference type="CDD" id="cd00920">
    <property type="entry name" value="Cupredoxin"/>
    <property type="match status" value="1"/>
</dbReference>
<name>A0A7X6ICH2_9BACT</name>
<dbReference type="AlphaFoldDB" id="A0A7X6ICH2"/>
<organism evidence="4 5">
    <name type="scientific">Candidatus Manganitrophus noduliformans</name>
    <dbReference type="NCBI Taxonomy" id="2606439"/>
    <lineage>
        <taxon>Bacteria</taxon>
        <taxon>Pseudomonadati</taxon>
        <taxon>Nitrospirota</taxon>
        <taxon>Nitrospiria</taxon>
        <taxon>Candidatus Troglogloeales</taxon>
        <taxon>Candidatus Manganitrophaceae</taxon>
        <taxon>Candidatus Manganitrophus</taxon>
    </lineage>
</organism>
<evidence type="ECO:0000256" key="2">
    <source>
        <dbReference type="ARBA" id="ARBA00023008"/>
    </source>
</evidence>
<evidence type="ECO:0000313" key="5">
    <source>
        <dbReference type="Proteomes" id="UP000534783"/>
    </source>
</evidence>
<comment type="caution">
    <text evidence="4">The sequence shown here is derived from an EMBL/GenBank/DDBJ whole genome shotgun (WGS) entry which is preliminary data.</text>
</comment>
<proteinExistence type="predicted"/>
<protein>
    <recommendedName>
        <fullName evidence="3">Blue (type 1) copper domain-containing protein</fullName>
    </recommendedName>
</protein>
<dbReference type="EMBL" id="VTOW01000003">
    <property type="protein sequence ID" value="NKE72653.1"/>
    <property type="molecule type" value="Genomic_DNA"/>
</dbReference>
<keyword evidence="1" id="KW-0479">Metal-binding</keyword>
<feature type="domain" description="Blue (type 1) copper" evidence="3">
    <location>
        <begin position="65"/>
        <end position="118"/>
    </location>
</feature>
<gene>
    <name evidence="4" type="ORF">MNODULE_18030</name>
</gene>
<dbReference type="InterPro" id="IPR008972">
    <property type="entry name" value="Cupredoxin"/>
</dbReference>
<dbReference type="GO" id="GO:0005507">
    <property type="term" value="F:copper ion binding"/>
    <property type="evidence" value="ECO:0007669"/>
    <property type="project" value="InterPro"/>
</dbReference>
<evidence type="ECO:0000313" key="4">
    <source>
        <dbReference type="EMBL" id="NKE72653.1"/>
    </source>
</evidence>
<dbReference type="Proteomes" id="UP000534783">
    <property type="component" value="Unassembled WGS sequence"/>
</dbReference>
<dbReference type="Pfam" id="PF00127">
    <property type="entry name" value="Copper-bind"/>
    <property type="match status" value="1"/>
</dbReference>
<keyword evidence="5" id="KW-1185">Reference proteome</keyword>
<dbReference type="InterPro" id="IPR000923">
    <property type="entry name" value="BlueCu_1"/>
</dbReference>
<dbReference type="SUPFAM" id="SSF49503">
    <property type="entry name" value="Cupredoxins"/>
    <property type="match status" value="1"/>
</dbReference>